<name>A0AAW1CYL3_9HEMI</name>
<gene>
    <name evidence="2" type="ORF">O3M35_012119</name>
</gene>
<organism evidence="2 3">
    <name type="scientific">Rhynocoris fuscipes</name>
    <dbReference type="NCBI Taxonomy" id="488301"/>
    <lineage>
        <taxon>Eukaryota</taxon>
        <taxon>Metazoa</taxon>
        <taxon>Ecdysozoa</taxon>
        <taxon>Arthropoda</taxon>
        <taxon>Hexapoda</taxon>
        <taxon>Insecta</taxon>
        <taxon>Pterygota</taxon>
        <taxon>Neoptera</taxon>
        <taxon>Paraneoptera</taxon>
        <taxon>Hemiptera</taxon>
        <taxon>Heteroptera</taxon>
        <taxon>Panheteroptera</taxon>
        <taxon>Cimicomorpha</taxon>
        <taxon>Reduviidae</taxon>
        <taxon>Harpactorinae</taxon>
        <taxon>Harpactorini</taxon>
        <taxon>Rhynocoris</taxon>
    </lineage>
</organism>
<comment type="caution">
    <text evidence="2">The sequence shown here is derived from an EMBL/GenBank/DDBJ whole genome shotgun (WGS) entry which is preliminary data.</text>
</comment>
<keyword evidence="3" id="KW-1185">Reference proteome</keyword>
<evidence type="ECO:0000256" key="1">
    <source>
        <dbReference type="SAM" id="MobiDB-lite"/>
    </source>
</evidence>
<sequence length="96" mass="10293">MKPTHSIYNFFSHIFYISCCNIICTRPPPAPAPAPAPPAPAPAPAPPSPSPPPPPAPPPPAPPPPASRRSRVVALYIYNNEQPYELLPLFKSLPIL</sequence>
<accession>A0AAW1CYL3</accession>
<evidence type="ECO:0000313" key="3">
    <source>
        <dbReference type="Proteomes" id="UP001461498"/>
    </source>
</evidence>
<dbReference type="EMBL" id="JAPXFL010000009">
    <property type="protein sequence ID" value="KAK9501384.1"/>
    <property type="molecule type" value="Genomic_DNA"/>
</dbReference>
<dbReference type="Proteomes" id="UP001461498">
    <property type="component" value="Unassembled WGS sequence"/>
</dbReference>
<dbReference type="AlphaFoldDB" id="A0AAW1CYL3"/>
<evidence type="ECO:0000313" key="2">
    <source>
        <dbReference type="EMBL" id="KAK9501384.1"/>
    </source>
</evidence>
<feature type="region of interest" description="Disordered" evidence="1">
    <location>
        <begin position="31"/>
        <end position="68"/>
    </location>
</feature>
<protein>
    <submittedName>
        <fullName evidence="2">Uncharacterized protein</fullName>
    </submittedName>
</protein>
<reference evidence="2 3" key="1">
    <citation type="submission" date="2022-12" db="EMBL/GenBank/DDBJ databases">
        <title>Chromosome-level genome assembly of true bugs.</title>
        <authorList>
            <person name="Ma L."/>
            <person name="Li H."/>
        </authorList>
    </citation>
    <scope>NUCLEOTIDE SEQUENCE [LARGE SCALE GENOMIC DNA]</scope>
    <source>
        <strain evidence="2">Lab_2022b</strain>
    </source>
</reference>
<feature type="compositionally biased region" description="Pro residues" evidence="1">
    <location>
        <begin position="31"/>
        <end position="66"/>
    </location>
</feature>
<proteinExistence type="predicted"/>